<evidence type="ECO:0000313" key="1">
    <source>
        <dbReference type="EMBL" id="KAK2557058.1"/>
    </source>
</evidence>
<gene>
    <name evidence="1" type="ORF">P5673_020918</name>
</gene>
<reference evidence="1" key="2">
    <citation type="journal article" date="2023" name="Science">
        <title>Genomic signatures of disease resistance in endangered staghorn corals.</title>
        <authorList>
            <person name="Vollmer S.V."/>
            <person name="Selwyn J.D."/>
            <person name="Despard B.A."/>
            <person name="Roesel C.L."/>
        </authorList>
    </citation>
    <scope>NUCLEOTIDE SEQUENCE</scope>
    <source>
        <strain evidence="1">K2</strain>
    </source>
</reference>
<organism evidence="1 2">
    <name type="scientific">Acropora cervicornis</name>
    <name type="common">Staghorn coral</name>
    <dbReference type="NCBI Taxonomy" id="6130"/>
    <lineage>
        <taxon>Eukaryota</taxon>
        <taxon>Metazoa</taxon>
        <taxon>Cnidaria</taxon>
        <taxon>Anthozoa</taxon>
        <taxon>Hexacorallia</taxon>
        <taxon>Scleractinia</taxon>
        <taxon>Astrocoeniina</taxon>
        <taxon>Acroporidae</taxon>
        <taxon>Acropora</taxon>
    </lineage>
</organism>
<keyword evidence="2" id="KW-1185">Reference proteome</keyword>
<reference evidence="1" key="1">
    <citation type="journal article" date="2023" name="G3 (Bethesda)">
        <title>Whole genome assembly and annotation of the endangered Caribbean coral Acropora cervicornis.</title>
        <authorList>
            <person name="Selwyn J.D."/>
            <person name="Vollmer S.V."/>
        </authorList>
    </citation>
    <scope>NUCLEOTIDE SEQUENCE</scope>
    <source>
        <strain evidence="1">K2</strain>
    </source>
</reference>
<sequence>MFDECDNVDVANRNPQLPLSFKISAKVSWWGYFCQDLRVYKGKRASSSHAHDNENVALLTSLVCFSVTKR</sequence>
<evidence type="ECO:0000313" key="2">
    <source>
        <dbReference type="Proteomes" id="UP001249851"/>
    </source>
</evidence>
<proteinExistence type="predicted"/>
<dbReference type="EMBL" id="JARQWQ010000052">
    <property type="protein sequence ID" value="KAK2557058.1"/>
    <property type="molecule type" value="Genomic_DNA"/>
</dbReference>
<comment type="caution">
    <text evidence="1">The sequence shown here is derived from an EMBL/GenBank/DDBJ whole genome shotgun (WGS) entry which is preliminary data.</text>
</comment>
<accession>A0AAD9V0V2</accession>
<protein>
    <submittedName>
        <fullName evidence="1">Uncharacterized protein</fullName>
    </submittedName>
</protein>
<dbReference type="Proteomes" id="UP001249851">
    <property type="component" value="Unassembled WGS sequence"/>
</dbReference>
<dbReference type="AlphaFoldDB" id="A0AAD9V0V2"/>
<name>A0AAD9V0V2_ACRCE</name>